<dbReference type="AlphaFoldDB" id="A0A2W4QUU0"/>
<organism evidence="2 3">
    <name type="scientific">Candidatus Methylumidiphilus alinenensis</name>
    <dbReference type="NCBI Taxonomy" id="2202197"/>
    <lineage>
        <taxon>Bacteria</taxon>
        <taxon>Pseudomonadati</taxon>
        <taxon>Pseudomonadota</taxon>
        <taxon>Gammaproteobacteria</taxon>
        <taxon>Methylococcales</taxon>
        <taxon>Candidatus Methylumidiphilus</taxon>
    </lineage>
</organism>
<evidence type="ECO:0000313" key="3">
    <source>
        <dbReference type="Proteomes" id="UP000249396"/>
    </source>
</evidence>
<proteinExistence type="predicted"/>
<protein>
    <submittedName>
        <fullName evidence="2">Uncharacterized protein</fullName>
    </submittedName>
</protein>
<evidence type="ECO:0000256" key="1">
    <source>
        <dbReference type="SAM" id="MobiDB-lite"/>
    </source>
</evidence>
<feature type="region of interest" description="Disordered" evidence="1">
    <location>
        <begin position="33"/>
        <end position="55"/>
    </location>
</feature>
<accession>A0A2W4QUU0</accession>
<evidence type="ECO:0000313" key="2">
    <source>
        <dbReference type="EMBL" id="PZN75233.1"/>
    </source>
</evidence>
<gene>
    <name evidence="2" type="ORF">DM484_19210</name>
</gene>
<sequence length="64" mass="7086">MATDTIIDDIHKVREEYAKRFNNDLKAICNDARSNQGQGGREVVPAHPKPVQPDGMIAKLNGQL</sequence>
<dbReference type="Proteomes" id="UP000249396">
    <property type="component" value="Unassembled WGS sequence"/>
</dbReference>
<reference evidence="2 3" key="1">
    <citation type="journal article" date="2018" name="Aquat. Microb. Ecol.">
        <title>Gammaproteobacterial methanotrophs dominate.</title>
        <authorList>
            <person name="Rissanen A.J."/>
            <person name="Saarenheimo J."/>
            <person name="Tiirola M."/>
            <person name="Peura S."/>
            <person name="Aalto S.L."/>
            <person name="Karvinen A."/>
            <person name="Nykanen H."/>
        </authorList>
    </citation>
    <scope>NUCLEOTIDE SEQUENCE [LARGE SCALE GENOMIC DNA]</scope>
    <source>
        <strain evidence="2">AMbin10</strain>
    </source>
</reference>
<dbReference type="EMBL" id="QJPH01000394">
    <property type="protein sequence ID" value="PZN75233.1"/>
    <property type="molecule type" value="Genomic_DNA"/>
</dbReference>
<comment type="caution">
    <text evidence="2">The sequence shown here is derived from an EMBL/GenBank/DDBJ whole genome shotgun (WGS) entry which is preliminary data.</text>
</comment>
<name>A0A2W4QUU0_9GAMM</name>